<dbReference type="AlphaFoldDB" id="A0A8I1WGM5"/>
<evidence type="ECO:0000313" key="1">
    <source>
        <dbReference type="EMBL" id="MBO3794362.1"/>
    </source>
</evidence>
<organism evidence="1 2">
    <name type="scientific">Bacillus subtilis</name>
    <dbReference type="NCBI Taxonomy" id="1423"/>
    <lineage>
        <taxon>Bacteria</taxon>
        <taxon>Bacillati</taxon>
        <taxon>Bacillota</taxon>
        <taxon>Bacilli</taxon>
        <taxon>Bacillales</taxon>
        <taxon>Bacillaceae</taxon>
        <taxon>Bacillus</taxon>
    </lineage>
</organism>
<proteinExistence type="predicted"/>
<dbReference type="RefSeq" id="WP_163190058.1">
    <property type="nucleotide sequence ID" value="NZ_JAGFPW010000005.1"/>
</dbReference>
<reference evidence="1" key="1">
    <citation type="submission" date="2021-03" db="EMBL/GenBank/DDBJ databases">
        <title>Isolation of Bacillus subtilis from fermented food sample.</title>
        <authorList>
            <person name="Lakshmanan V."/>
            <person name="Athira K."/>
            <person name="Rajagopal K."/>
        </authorList>
    </citation>
    <scope>NUCLEOTIDE SEQUENCE</scope>
    <source>
        <strain evidence="1">S1</strain>
    </source>
</reference>
<accession>A0A8I1WGM5</accession>
<evidence type="ECO:0000313" key="2">
    <source>
        <dbReference type="Proteomes" id="UP000665181"/>
    </source>
</evidence>
<gene>
    <name evidence="1" type="ORF">J5227_08565</name>
</gene>
<comment type="caution">
    <text evidence="1">The sequence shown here is derived from an EMBL/GenBank/DDBJ whole genome shotgun (WGS) entry which is preliminary data.</text>
</comment>
<dbReference type="Proteomes" id="UP000665181">
    <property type="component" value="Unassembled WGS sequence"/>
</dbReference>
<dbReference type="EMBL" id="JAGFPW010000005">
    <property type="protein sequence ID" value="MBO3794362.1"/>
    <property type="molecule type" value="Genomic_DNA"/>
</dbReference>
<protein>
    <submittedName>
        <fullName evidence="1">Uncharacterized protein</fullName>
    </submittedName>
</protein>
<name>A0A8I1WGM5_BACIU</name>
<sequence>MELKEAKEIIQAGAAWANWTEEQKEAMRVAYNSLTAIEKIKKHCVYCDTNEHTIRPNEILELLED</sequence>